<dbReference type="GO" id="GO:0009535">
    <property type="term" value="C:chloroplast thylakoid membrane"/>
    <property type="evidence" value="ECO:0007669"/>
    <property type="project" value="UniProtKB-SubCell"/>
</dbReference>
<dbReference type="Pfam" id="PF02416">
    <property type="entry name" value="TatA_B_E"/>
    <property type="match status" value="1"/>
</dbReference>
<comment type="caution">
    <text evidence="10">The sequence shown here is derived from an EMBL/GenBank/DDBJ whole genome shotgun (WGS) entry which is preliminary data.</text>
</comment>
<organism evidence="10 11">
    <name type="scientific">Tetracentron sinense</name>
    <name type="common">Spur-leaf</name>
    <dbReference type="NCBI Taxonomy" id="13715"/>
    <lineage>
        <taxon>Eukaryota</taxon>
        <taxon>Viridiplantae</taxon>
        <taxon>Streptophyta</taxon>
        <taxon>Embryophyta</taxon>
        <taxon>Tracheophyta</taxon>
        <taxon>Spermatophyta</taxon>
        <taxon>Magnoliopsida</taxon>
        <taxon>Trochodendrales</taxon>
        <taxon>Trochodendraceae</taxon>
        <taxon>Tetracentron</taxon>
    </lineage>
</organism>
<dbReference type="InterPro" id="IPR003369">
    <property type="entry name" value="TatA/B/E"/>
</dbReference>
<accession>A0A834YHL6</accession>
<evidence type="ECO:0000313" key="11">
    <source>
        <dbReference type="Proteomes" id="UP000655225"/>
    </source>
</evidence>
<keyword evidence="7 9" id="KW-0472">Membrane</keyword>
<keyword evidence="5 9" id="KW-1133">Transmembrane helix</keyword>
<dbReference type="GO" id="GO:0006886">
    <property type="term" value="P:intracellular protein transport"/>
    <property type="evidence" value="ECO:0007669"/>
    <property type="project" value="UniProtKB-ARBA"/>
</dbReference>
<sequence>MEISATLSLPSIPRTSPSLSFASCNSSFFSNGRIDLLQKKKKNSSCLVLSRSRAQRGLNCRCLFGLGMPELVVIAGVVALVFGPKQLPEVGRSIGKSVKGFQQGFRVSRVLDCYVVVVFILYS</sequence>
<evidence type="ECO:0000256" key="2">
    <source>
        <dbReference type="ARBA" id="ARBA00022448"/>
    </source>
</evidence>
<name>A0A834YHL6_TETSI</name>
<dbReference type="EMBL" id="JABCRI010000020">
    <property type="protein sequence ID" value="KAF8388165.1"/>
    <property type="molecule type" value="Genomic_DNA"/>
</dbReference>
<dbReference type="AlphaFoldDB" id="A0A834YHL6"/>
<comment type="function">
    <text evidence="8">Part of the twin-arginine translocation (Tat) system that transports large folded proteins containing a characteristic twin-arginine motif in their signal peptide across the thylakoid membrane. Involved in delta pH-dependent protein transport required for chloroplast development, especially thylakoid membrane formation. TATC and TATB mediate precursor recognition, whereas TATA facilitates translocation.</text>
</comment>
<evidence type="ECO:0000256" key="4">
    <source>
        <dbReference type="ARBA" id="ARBA00022927"/>
    </source>
</evidence>
<dbReference type="PANTHER" id="PTHR33162">
    <property type="entry name" value="SEC-INDEPENDENT PROTEIN TRANSLOCASE PROTEIN TATA, CHLOROPLASTIC"/>
    <property type="match status" value="1"/>
</dbReference>
<keyword evidence="2" id="KW-0813">Transport</keyword>
<dbReference type="HAMAP" id="MF_00236">
    <property type="entry name" value="TatA_E"/>
    <property type="match status" value="1"/>
</dbReference>
<gene>
    <name evidence="10" type="ORF">HHK36_026831</name>
</gene>
<dbReference type="InterPro" id="IPR006312">
    <property type="entry name" value="TatA/E"/>
</dbReference>
<evidence type="ECO:0000256" key="1">
    <source>
        <dbReference type="ARBA" id="ARBA00004581"/>
    </source>
</evidence>
<protein>
    <recommendedName>
        <fullName evidence="12">Sec-independent protein translocase protein TatA</fullName>
    </recommendedName>
</protein>
<evidence type="ECO:0008006" key="12">
    <source>
        <dbReference type="Google" id="ProtNLM"/>
    </source>
</evidence>
<evidence type="ECO:0000256" key="6">
    <source>
        <dbReference type="ARBA" id="ARBA00023010"/>
    </source>
</evidence>
<dbReference type="NCBIfam" id="TIGR01411">
    <property type="entry name" value="tatAE"/>
    <property type="match status" value="1"/>
</dbReference>
<keyword evidence="4" id="KW-0653">Protein transport</keyword>
<evidence type="ECO:0000256" key="3">
    <source>
        <dbReference type="ARBA" id="ARBA00022692"/>
    </source>
</evidence>
<dbReference type="Gene3D" id="1.20.5.3310">
    <property type="match status" value="1"/>
</dbReference>
<dbReference type="Proteomes" id="UP000655225">
    <property type="component" value="Unassembled WGS sequence"/>
</dbReference>
<keyword evidence="11" id="KW-1185">Reference proteome</keyword>
<dbReference type="OrthoDB" id="1923722at2759"/>
<keyword evidence="6" id="KW-0811">Translocation</keyword>
<evidence type="ECO:0000313" key="10">
    <source>
        <dbReference type="EMBL" id="KAF8388165.1"/>
    </source>
</evidence>
<evidence type="ECO:0000256" key="8">
    <source>
        <dbReference type="ARBA" id="ARBA00025340"/>
    </source>
</evidence>
<dbReference type="PANTHER" id="PTHR33162:SF1">
    <property type="entry name" value="SEC-INDEPENDENT PROTEIN TRANSLOCASE PROTEIN TATA, CHLOROPLASTIC"/>
    <property type="match status" value="1"/>
</dbReference>
<evidence type="ECO:0000256" key="7">
    <source>
        <dbReference type="ARBA" id="ARBA00023136"/>
    </source>
</evidence>
<reference evidence="10 11" key="1">
    <citation type="submission" date="2020-04" db="EMBL/GenBank/DDBJ databases">
        <title>Plant Genome Project.</title>
        <authorList>
            <person name="Zhang R.-G."/>
        </authorList>
    </citation>
    <scope>NUCLEOTIDE SEQUENCE [LARGE SCALE GENOMIC DNA]</scope>
    <source>
        <strain evidence="10">YNK0</strain>
        <tissue evidence="10">Leaf</tissue>
    </source>
</reference>
<feature type="transmembrane region" description="Helical" evidence="9">
    <location>
        <begin position="62"/>
        <end position="83"/>
    </location>
</feature>
<evidence type="ECO:0000256" key="9">
    <source>
        <dbReference type="SAM" id="Phobius"/>
    </source>
</evidence>
<keyword evidence="3 9" id="KW-0812">Transmembrane</keyword>
<evidence type="ECO:0000256" key="5">
    <source>
        <dbReference type="ARBA" id="ARBA00022989"/>
    </source>
</evidence>
<dbReference type="GO" id="GO:0043953">
    <property type="term" value="P:protein transport by the Tat complex"/>
    <property type="evidence" value="ECO:0007669"/>
    <property type="project" value="InterPro"/>
</dbReference>
<comment type="subcellular location">
    <subcellularLocation>
        <location evidence="1">Plastid</location>
        <location evidence="1">Chloroplast thylakoid membrane</location>
        <topology evidence="1">Single-pass membrane protein</topology>
    </subcellularLocation>
</comment>
<proteinExistence type="inferred from homology"/>